<organism evidence="1 2">
    <name type="scientific">Gottschalkia acidurici (strain ATCC 7906 / DSM 604 / BCRC 14475 / CIP 104303 / KCTC 5404 / NCIMB 10678 / 9a)</name>
    <name type="common">Clostridium acidurici</name>
    <dbReference type="NCBI Taxonomy" id="1128398"/>
    <lineage>
        <taxon>Bacteria</taxon>
        <taxon>Bacillati</taxon>
        <taxon>Bacillota</taxon>
        <taxon>Tissierellia</taxon>
        <taxon>Tissierellales</taxon>
        <taxon>Gottschalkiaceae</taxon>
        <taxon>Gottschalkia</taxon>
    </lineage>
</organism>
<sequence>MKNKNYVETKEDLINIANNCTGYNYEGKDNFTSSLSAPEGTKSCINCAHLYKDRCQVDLMRVVWSSIN</sequence>
<evidence type="ECO:0000313" key="2">
    <source>
        <dbReference type="Proteomes" id="UP000006094"/>
    </source>
</evidence>
<keyword evidence="2" id="KW-1185">Reference proteome</keyword>
<name>K0AVQ0_GOTA9</name>
<reference evidence="1 2" key="1">
    <citation type="journal article" date="2012" name="PLoS ONE">
        <title>The purine-utilizing bacterium Clostridium acidurici 9a: a genome-guided metabolic reconsideration.</title>
        <authorList>
            <person name="Hartwich K."/>
            <person name="Poehlein A."/>
            <person name="Daniel R."/>
        </authorList>
    </citation>
    <scope>NUCLEOTIDE SEQUENCE [LARGE SCALE GENOMIC DNA]</scope>
    <source>
        <strain evidence="2">ATCC 7906 / DSM 604 / BCRC 14475 / CIP 104303 / KCTC 5404 / NCIMB 10678 / 9a</strain>
    </source>
</reference>
<protein>
    <submittedName>
        <fullName evidence="1">Uncharacterized protein</fullName>
    </submittedName>
</protein>
<evidence type="ECO:0000313" key="1">
    <source>
        <dbReference type="EMBL" id="AFS77354.1"/>
    </source>
</evidence>
<dbReference type="KEGG" id="cad:Curi_c02740"/>
<gene>
    <name evidence="1" type="ordered locus">Curi_c02740</name>
</gene>
<dbReference type="Proteomes" id="UP000006094">
    <property type="component" value="Chromosome"/>
</dbReference>
<dbReference type="OrthoDB" id="1725471at2"/>
<accession>K0AVQ0</accession>
<dbReference type="EMBL" id="CP003326">
    <property type="protein sequence ID" value="AFS77354.1"/>
    <property type="molecule type" value="Genomic_DNA"/>
</dbReference>
<dbReference type="HOGENOM" id="CLU_2786403_0_0_9"/>
<proteinExistence type="predicted"/>
<dbReference type="AlphaFoldDB" id="K0AVQ0"/>
<dbReference type="RefSeq" id="WP_014966491.1">
    <property type="nucleotide sequence ID" value="NC_018664.1"/>
</dbReference>